<dbReference type="GO" id="GO:0003714">
    <property type="term" value="F:transcription corepressor activity"/>
    <property type="evidence" value="ECO:0007669"/>
    <property type="project" value="InterPro"/>
</dbReference>
<evidence type="ECO:0000313" key="15">
    <source>
        <dbReference type="Proteomes" id="UP000593571"/>
    </source>
</evidence>
<keyword evidence="6" id="KW-0862">Zinc</keyword>
<dbReference type="PROSITE" id="PS51119">
    <property type="entry name" value="TAFH"/>
    <property type="match status" value="1"/>
</dbReference>
<keyword evidence="4" id="KW-0479">Metal-binding</keyword>
<dbReference type="InterPro" id="IPR013291">
    <property type="entry name" value="MTGR1"/>
</dbReference>
<evidence type="ECO:0000256" key="7">
    <source>
        <dbReference type="ARBA" id="ARBA00023015"/>
    </source>
</evidence>
<dbReference type="InterPro" id="IPR037249">
    <property type="entry name" value="TAFH/NHR1_dom_sf"/>
</dbReference>
<keyword evidence="5 10" id="KW-0863">Zinc-finger</keyword>
<dbReference type="PRINTS" id="PR01875">
    <property type="entry name" value="ETOFAMILY"/>
</dbReference>
<dbReference type="GO" id="GO:0005634">
    <property type="term" value="C:nucleus"/>
    <property type="evidence" value="ECO:0007669"/>
    <property type="project" value="UniProtKB-SubCell"/>
</dbReference>
<comment type="subcellular location">
    <subcellularLocation>
        <location evidence="1">Nucleus</location>
    </subcellularLocation>
</comment>
<organism evidence="14 15">
    <name type="scientific">Rousettus aegyptiacus</name>
    <name type="common">Egyptian fruit bat</name>
    <name type="synonym">Pteropus aegyptiacus</name>
    <dbReference type="NCBI Taxonomy" id="9407"/>
    <lineage>
        <taxon>Eukaryota</taxon>
        <taxon>Metazoa</taxon>
        <taxon>Chordata</taxon>
        <taxon>Craniata</taxon>
        <taxon>Vertebrata</taxon>
        <taxon>Euteleostomi</taxon>
        <taxon>Mammalia</taxon>
        <taxon>Eutheria</taxon>
        <taxon>Laurasiatheria</taxon>
        <taxon>Chiroptera</taxon>
        <taxon>Yinpterochiroptera</taxon>
        <taxon>Pteropodoidea</taxon>
        <taxon>Pteropodidae</taxon>
        <taxon>Rousettinae</taxon>
        <taxon>Rousettus</taxon>
    </lineage>
</organism>
<dbReference type="PRINTS" id="PR01877">
    <property type="entry name" value="MTGR1PROTEIN"/>
</dbReference>
<evidence type="ECO:0000256" key="11">
    <source>
        <dbReference type="SAM" id="MobiDB-lite"/>
    </source>
</evidence>
<evidence type="ECO:0000256" key="2">
    <source>
        <dbReference type="ARBA" id="ARBA00011004"/>
    </source>
</evidence>
<dbReference type="AlphaFoldDB" id="A0A7J8DFE1"/>
<evidence type="ECO:0000256" key="3">
    <source>
        <dbReference type="ARBA" id="ARBA00022491"/>
    </source>
</evidence>
<dbReference type="Pfam" id="PF08788">
    <property type="entry name" value="NHR2"/>
    <property type="match status" value="1"/>
</dbReference>
<feature type="domain" description="MYND-type" evidence="12">
    <location>
        <begin position="498"/>
        <end position="534"/>
    </location>
</feature>
<feature type="region of interest" description="Disordered" evidence="11">
    <location>
        <begin position="220"/>
        <end position="255"/>
    </location>
</feature>
<reference evidence="14 15" key="1">
    <citation type="journal article" date="2020" name="Nature">
        <title>Six reference-quality genomes reveal evolution of bat adaptations.</title>
        <authorList>
            <person name="Jebb D."/>
            <person name="Huang Z."/>
            <person name="Pippel M."/>
            <person name="Hughes G.M."/>
            <person name="Lavrichenko K."/>
            <person name="Devanna P."/>
            <person name="Winkler S."/>
            <person name="Jermiin L.S."/>
            <person name="Skirmuntt E.C."/>
            <person name="Katzourakis A."/>
            <person name="Burkitt-Gray L."/>
            <person name="Ray D.A."/>
            <person name="Sullivan K.A.M."/>
            <person name="Roscito J.G."/>
            <person name="Kirilenko B.M."/>
            <person name="Davalos L.M."/>
            <person name="Corthals A.P."/>
            <person name="Power M.L."/>
            <person name="Jones G."/>
            <person name="Ransome R.D."/>
            <person name="Dechmann D.K.N."/>
            <person name="Locatelli A.G."/>
            <person name="Puechmaille S.J."/>
            <person name="Fedrigo O."/>
            <person name="Jarvis E.D."/>
            <person name="Hiller M."/>
            <person name="Vernes S.C."/>
            <person name="Myers E.W."/>
            <person name="Teeling E.C."/>
        </authorList>
    </citation>
    <scope>NUCLEOTIDE SEQUENCE [LARGE SCALE GENOMIC DNA]</scope>
    <source>
        <strain evidence="14">MRouAeg1</strain>
        <tissue evidence="14">Muscle</tissue>
    </source>
</reference>
<evidence type="ECO:0000256" key="9">
    <source>
        <dbReference type="ARBA" id="ARBA00023242"/>
    </source>
</evidence>
<dbReference type="InterPro" id="IPR013289">
    <property type="entry name" value="CBFA2T1/2/3"/>
</dbReference>
<dbReference type="InterPro" id="IPR014896">
    <property type="entry name" value="NHR2"/>
</dbReference>
<dbReference type="Gene3D" id="6.10.140.2220">
    <property type="match status" value="1"/>
</dbReference>
<proteinExistence type="inferred from homology"/>
<name>A0A7J8DFE1_ROUAE</name>
<feature type="region of interest" description="Disordered" evidence="11">
    <location>
        <begin position="1"/>
        <end position="96"/>
    </location>
</feature>
<evidence type="ECO:0000256" key="8">
    <source>
        <dbReference type="ARBA" id="ARBA00023163"/>
    </source>
</evidence>
<keyword evidence="3" id="KW-0678">Repressor</keyword>
<dbReference type="SMART" id="SM00549">
    <property type="entry name" value="TAFH"/>
    <property type="match status" value="1"/>
</dbReference>
<dbReference type="Pfam" id="PF01753">
    <property type="entry name" value="zf-MYND"/>
    <property type="match status" value="1"/>
</dbReference>
<dbReference type="PROSITE" id="PS01360">
    <property type="entry name" value="ZF_MYND_1"/>
    <property type="match status" value="1"/>
</dbReference>
<evidence type="ECO:0000259" key="13">
    <source>
        <dbReference type="PROSITE" id="PS51119"/>
    </source>
</evidence>
<comment type="similarity">
    <text evidence="2">Belongs to the CBFA2T family.</text>
</comment>
<feature type="region of interest" description="Disordered" evidence="11">
    <location>
        <begin position="388"/>
        <end position="418"/>
    </location>
</feature>
<feature type="compositionally biased region" description="Polar residues" evidence="11">
    <location>
        <begin position="393"/>
        <end position="410"/>
    </location>
</feature>
<dbReference type="SUPFAM" id="SSF144232">
    <property type="entry name" value="HIT/MYND zinc finger-like"/>
    <property type="match status" value="1"/>
</dbReference>
<protein>
    <submittedName>
        <fullName evidence="14">CBFA2/RUNX1 partner transcriptional co-repressor 2</fullName>
    </submittedName>
</protein>
<dbReference type="InterPro" id="IPR002893">
    <property type="entry name" value="Znf_MYND"/>
</dbReference>
<dbReference type="InterPro" id="IPR003894">
    <property type="entry name" value="TAFH_NHR1"/>
</dbReference>
<evidence type="ECO:0000313" key="14">
    <source>
        <dbReference type="EMBL" id="KAF6421843.1"/>
    </source>
</evidence>
<dbReference type="FunFam" id="1.20.120.1110:FF:000001">
    <property type="entry name" value="RUNX1 translocation partner 1"/>
    <property type="match status" value="1"/>
</dbReference>
<feature type="compositionally biased region" description="Polar residues" evidence="11">
    <location>
        <begin position="55"/>
        <end position="70"/>
    </location>
</feature>
<feature type="compositionally biased region" description="Basic and acidic residues" evidence="11">
    <location>
        <begin position="227"/>
        <end position="242"/>
    </location>
</feature>
<dbReference type="SUPFAM" id="SSF158553">
    <property type="entry name" value="TAFH domain-like"/>
    <property type="match status" value="1"/>
</dbReference>
<feature type="compositionally biased region" description="Pro residues" evidence="11">
    <location>
        <begin position="37"/>
        <end position="50"/>
    </location>
</feature>
<evidence type="ECO:0000256" key="10">
    <source>
        <dbReference type="PROSITE-ProRule" id="PRU00134"/>
    </source>
</evidence>
<dbReference type="PANTHER" id="PTHR10379:SF13">
    <property type="entry name" value="PROTEIN CBFA2T2"/>
    <property type="match status" value="1"/>
</dbReference>
<dbReference type="GO" id="GO:0008270">
    <property type="term" value="F:zinc ion binding"/>
    <property type="evidence" value="ECO:0007669"/>
    <property type="project" value="UniProtKB-KW"/>
</dbReference>
<keyword evidence="9" id="KW-0539">Nucleus</keyword>
<evidence type="ECO:0000256" key="6">
    <source>
        <dbReference type="ARBA" id="ARBA00022833"/>
    </source>
</evidence>
<evidence type="ECO:0000259" key="12">
    <source>
        <dbReference type="PROSITE" id="PS50865"/>
    </source>
</evidence>
<gene>
    <name evidence="14" type="ORF">HJG63_002154</name>
</gene>
<comment type="caution">
    <text evidence="14">The sequence shown here is derived from an EMBL/GenBank/DDBJ whole genome shotgun (WGS) entry which is preliminary data.</text>
</comment>
<dbReference type="Gene3D" id="1.20.120.1110">
    <property type="entry name" value="TAFH/NHR1 domain"/>
    <property type="match status" value="1"/>
</dbReference>
<accession>A0A7J8DFE1</accession>
<evidence type="ECO:0000256" key="4">
    <source>
        <dbReference type="ARBA" id="ARBA00022723"/>
    </source>
</evidence>
<keyword evidence="15" id="KW-1185">Reference proteome</keyword>
<sequence>MVGVPGAAAFQLGPEKRVPAMPGSPVEVKIQSRSSPPTMPPLPPINPGGPRPVSFTPTALSNGTNHSPPTLNGAPSPPQRFSNGPASSTSSALTNQQLPATCGARQLSKLKRFLTTLQQFGNDISPEIGEKVRTLVLALVNSTVTIEEFHCKLQEATNFPLRPFVIPFLKANLPLLQRELLHCARAAKQTPSQYLAQHEHLLLNTSIASPADSSELLMEVHGNGKRPSPERREESSFERDAIPPEPPAKRVCTISPAPRHSPALTVPLMNPGGQFHPTPPPLQHYTLEDIATSHLYREPNKMIEHREVRDRHHNLSLNGGYQDELVDHRLTEREWADEWKHLDHALNCIMEMVEKTRRSMAVLRRCQESDREELNYWKRRYNENTEMRKTGSELVSRQHSPGSADSLSNDSQREFNSRPATGYVPVEFWKKTEEAVNKVKIQAMSEVQKAVAEAEQKAFEVIATERARMEQTIADVKRQAAEDAFLVINEQEESTENCWNCGRKASETCSGCNIARYCGSFCQHKDWERHHRLCGQNLHGQSPHSQVRRLQCAKSSPGQDLGNHLTLLNTCLCDSHRHQWTLSPRLTCPRRPHSMTKHSTGGSLFEPVRVAVGSSAGSKVEAGRMQAQQTLLHGLWTSAPVSRLSPEERVCHPLCTQAAS</sequence>
<evidence type="ECO:0000256" key="5">
    <source>
        <dbReference type="ARBA" id="ARBA00022771"/>
    </source>
</evidence>
<keyword evidence="7" id="KW-0805">Transcription regulation</keyword>
<feature type="compositionally biased region" description="Polar residues" evidence="11">
    <location>
        <begin position="79"/>
        <end position="96"/>
    </location>
</feature>
<dbReference type="PANTHER" id="PTHR10379">
    <property type="entry name" value="MTG8 ETO EIGHT TWENTY ONE PROTEIN"/>
    <property type="match status" value="1"/>
</dbReference>
<dbReference type="Proteomes" id="UP000593571">
    <property type="component" value="Unassembled WGS sequence"/>
</dbReference>
<dbReference type="Pfam" id="PF07531">
    <property type="entry name" value="TAFH"/>
    <property type="match status" value="1"/>
</dbReference>
<dbReference type="Gene3D" id="6.10.250.230">
    <property type="match status" value="1"/>
</dbReference>
<dbReference type="GO" id="GO:0006351">
    <property type="term" value="P:DNA-templated transcription"/>
    <property type="evidence" value="ECO:0007669"/>
    <property type="project" value="InterPro"/>
</dbReference>
<feature type="domain" description="TAFH" evidence="13">
    <location>
        <begin position="104"/>
        <end position="199"/>
    </location>
</feature>
<dbReference type="FunFam" id="6.10.140.2220:FF:000001">
    <property type="entry name" value="CBFA2/RUNX1 translocation partner 3"/>
    <property type="match status" value="1"/>
</dbReference>
<keyword evidence="8" id="KW-0804">Transcription</keyword>
<dbReference type="EMBL" id="JACASE010000012">
    <property type="protein sequence ID" value="KAF6421843.1"/>
    <property type="molecule type" value="Genomic_DNA"/>
</dbReference>
<evidence type="ECO:0000256" key="1">
    <source>
        <dbReference type="ARBA" id="ARBA00004123"/>
    </source>
</evidence>
<dbReference type="PROSITE" id="PS50865">
    <property type="entry name" value="ZF_MYND_2"/>
    <property type="match status" value="1"/>
</dbReference>